<dbReference type="Pfam" id="PF19762">
    <property type="entry name" value="DUF6249"/>
    <property type="match status" value="1"/>
</dbReference>
<accession>A0A1I0NCF4</accession>
<dbReference type="GeneID" id="99985835"/>
<evidence type="ECO:0000259" key="2">
    <source>
        <dbReference type="Pfam" id="PF19762"/>
    </source>
</evidence>
<dbReference type="STRING" id="1267423.SAMN05216290_1101"/>
<protein>
    <recommendedName>
        <fullName evidence="2">DUF6249 domain-containing protein</fullName>
    </recommendedName>
</protein>
<keyword evidence="1" id="KW-1133">Transmembrane helix</keyword>
<dbReference type="AlphaFoldDB" id="A0A1I0NCF4"/>
<organism evidence="3 4">
    <name type="scientific">Roseivirga pacifica</name>
    <dbReference type="NCBI Taxonomy" id="1267423"/>
    <lineage>
        <taxon>Bacteria</taxon>
        <taxon>Pseudomonadati</taxon>
        <taxon>Bacteroidota</taxon>
        <taxon>Cytophagia</taxon>
        <taxon>Cytophagales</taxon>
        <taxon>Roseivirgaceae</taxon>
        <taxon>Roseivirga</taxon>
    </lineage>
</organism>
<dbReference type="EMBL" id="FOIR01000001">
    <property type="protein sequence ID" value="SEV99042.1"/>
    <property type="molecule type" value="Genomic_DNA"/>
</dbReference>
<feature type="transmembrane region" description="Helical" evidence="1">
    <location>
        <begin position="55"/>
        <end position="78"/>
    </location>
</feature>
<dbReference type="OrthoDB" id="679295at2"/>
<evidence type="ECO:0000313" key="3">
    <source>
        <dbReference type="EMBL" id="SEV99042.1"/>
    </source>
</evidence>
<dbReference type="RefSeq" id="WP_090257508.1">
    <property type="nucleotide sequence ID" value="NZ_FOIR01000001.1"/>
</dbReference>
<sequence length="120" mass="13501">MHEGTAFALFFTSLVAGTVGLIYYTIHTRHKEKIMLIEKGADAKLFQTEPKKRNYFFTILIGTVFICISLGIVLGFLVQDSLYSGGMINRGNPMPYFVCVFLMVGIGFVSTFFLNKKLNQ</sequence>
<feature type="transmembrane region" description="Helical" evidence="1">
    <location>
        <begin position="94"/>
        <end position="114"/>
    </location>
</feature>
<evidence type="ECO:0000313" key="4">
    <source>
        <dbReference type="Proteomes" id="UP000199437"/>
    </source>
</evidence>
<proteinExistence type="predicted"/>
<feature type="transmembrane region" description="Helical" evidence="1">
    <location>
        <begin position="6"/>
        <end position="26"/>
    </location>
</feature>
<keyword evidence="4" id="KW-1185">Reference proteome</keyword>
<reference evidence="4" key="1">
    <citation type="submission" date="2016-10" db="EMBL/GenBank/DDBJ databases">
        <authorList>
            <person name="Varghese N."/>
            <person name="Submissions S."/>
        </authorList>
    </citation>
    <scope>NUCLEOTIDE SEQUENCE [LARGE SCALE GENOMIC DNA]</scope>
    <source>
        <strain evidence="4">CGMCC 1.12402</strain>
    </source>
</reference>
<dbReference type="Proteomes" id="UP000199437">
    <property type="component" value="Unassembled WGS sequence"/>
</dbReference>
<keyword evidence="1" id="KW-0472">Membrane</keyword>
<name>A0A1I0NCF4_9BACT</name>
<feature type="domain" description="DUF6249" evidence="2">
    <location>
        <begin position="8"/>
        <end position="116"/>
    </location>
</feature>
<keyword evidence="1" id="KW-0812">Transmembrane</keyword>
<dbReference type="InterPro" id="IPR046216">
    <property type="entry name" value="DUF6249"/>
</dbReference>
<gene>
    <name evidence="3" type="ORF">SAMN05216290_1101</name>
</gene>
<evidence type="ECO:0000256" key="1">
    <source>
        <dbReference type="SAM" id="Phobius"/>
    </source>
</evidence>